<accession>A0A397ZUF7</accession>
<dbReference type="PANTHER" id="PTHR31228:SF28">
    <property type="entry name" value="CYSTATIN DOMAIN-CONTAINING PROTEIN"/>
    <property type="match status" value="1"/>
</dbReference>
<reference evidence="2 3" key="1">
    <citation type="submission" date="2018-06" db="EMBL/GenBank/DDBJ databases">
        <title>WGS assembly of Brassica rapa FPsc.</title>
        <authorList>
            <person name="Bowman J."/>
            <person name="Kohchi T."/>
            <person name="Yamato K."/>
            <person name="Jenkins J."/>
            <person name="Shu S."/>
            <person name="Ishizaki K."/>
            <person name="Yamaoka S."/>
            <person name="Nishihama R."/>
            <person name="Nakamura Y."/>
            <person name="Berger F."/>
            <person name="Adam C."/>
            <person name="Aki S."/>
            <person name="Althoff F."/>
            <person name="Araki T."/>
            <person name="Arteaga-Vazquez M."/>
            <person name="Balasubrmanian S."/>
            <person name="Bauer D."/>
            <person name="Boehm C."/>
            <person name="Briginshaw L."/>
            <person name="Caballero-Perez J."/>
            <person name="Catarino B."/>
            <person name="Chen F."/>
            <person name="Chiyoda S."/>
            <person name="Chovatia M."/>
            <person name="Davies K."/>
            <person name="Delmans M."/>
            <person name="Demura T."/>
            <person name="Dierschke T."/>
            <person name="Dolan L."/>
            <person name="Dorantes-Acosta A."/>
            <person name="Eklund D."/>
            <person name="Florent S."/>
            <person name="Flores-Sandoval E."/>
            <person name="Fujiyama A."/>
            <person name="Fukuzawa H."/>
            <person name="Galik B."/>
            <person name="Grimanelli D."/>
            <person name="Grimwood J."/>
            <person name="Grossniklaus U."/>
            <person name="Hamada T."/>
            <person name="Haseloff J."/>
            <person name="Hetherington A."/>
            <person name="Higo A."/>
            <person name="Hirakawa Y."/>
            <person name="Hundley H."/>
            <person name="Ikeda Y."/>
            <person name="Inoue K."/>
            <person name="Inoue S."/>
            <person name="Ishida S."/>
            <person name="Jia Q."/>
            <person name="Kakita M."/>
            <person name="Kanazawa T."/>
            <person name="Kawai Y."/>
            <person name="Kawashima T."/>
            <person name="Kennedy M."/>
            <person name="Kinose K."/>
            <person name="Kinoshita T."/>
            <person name="Kohara Y."/>
            <person name="Koide E."/>
            <person name="Komatsu K."/>
            <person name="Kopischke S."/>
            <person name="Kubo M."/>
            <person name="Kyozuka J."/>
            <person name="Lagercrantz U."/>
            <person name="Lin S."/>
            <person name="Lindquist E."/>
            <person name="Lipzen A."/>
            <person name="Lu C."/>
            <person name="Luna E."/>
            <person name="Martienssen R."/>
            <person name="Minamino N."/>
            <person name="Mizutani M."/>
            <person name="Mizutani M."/>
            <person name="Mochizuki N."/>
            <person name="Monte I."/>
            <person name="Mosher R."/>
            <person name="Nagasaki H."/>
            <person name="Nakagami H."/>
            <person name="Naramoto S."/>
            <person name="Nishitani K."/>
            <person name="Ohtani M."/>
            <person name="Okamoto T."/>
            <person name="Okumura M."/>
            <person name="Phillips J."/>
            <person name="Pollak B."/>
            <person name="Reinders A."/>
            <person name="Roevekamp M."/>
            <person name="Sano R."/>
            <person name="Sawa S."/>
            <person name="Schmid M."/>
            <person name="Shirakawa M."/>
            <person name="Solano R."/>
            <person name="Spunde A."/>
            <person name="Suetsugu N."/>
            <person name="Sugano S."/>
            <person name="Sugiyama A."/>
            <person name="Sun R."/>
            <person name="Suzuki Y."/>
            <person name="Takenaka M."/>
            <person name="Takezawa D."/>
            <person name="Tomogane H."/>
            <person name="Tsuzuki M."/>
            <person name="Ueda T."/>
            <person name="Umeda M."/>
            <person name="Ward J."/>
            <person name="Watanabe Y."/>
            <person name="Yazaki K."/>
            <person name="Yokoyama R."/>
            <person name="Yoshitake Y."/>
            <person name="Yotsui I."/>
            <person name="Zachgo S."/>
            <person name="Schmutz J."/>
        </authorList>
    </citation>
    <scope>NUCLEOTIDE SEQUENCE [LARGE SCALE GENOMIC DNA]</scope>
    <source>
        <strain evidence="3">cv. B-3</strain>
    </source>
</reference>
<name>A0A397ZUF7_BRACM</name>
<proteinExistence type="predicted"/>
<evidence type="ECO:0000313" key="2">
    <source>
        <dbReference type="EMBL" id="RID68608.1"/>
    </source>
</evidence>
<dbReference type="EMBL" id="CM010630">
    <property type="protein sequence ID" value="RID68608.1"/>
    <property type="molecule type" value="Genomic_DNA"/>
</dbReference>
<protein>
    <submittedName>
        <fullName evidence="2">Uncharacterized protein</fullName>
    </submittedName>
</protein>
<gene>
    <name evidence="2" type="ORF">BRARA_C00756</name>
</gene>
<feature type="region of interest" description="Disordered" evidence="1">
    <location>
        <begin position="1"/>
        <end position="54"/>
    </location>
</feature>
<dbReference type="AlphaFoldDB" id="A0A397ZUF7"/>
<evidence type="ECO:0000313" key="3">
    <source>
        <dbReference type="Proteomes" id="UP000264353"/>
    </source>
</evidence>
<sequence length="127" mass="14972">MKSDDETAKLALTEEETRVEDEDDTSMEEESDSDNEGLWSVDEEDDDVERSPTINYSNMIEPEWDVDSYDGYECYDSDDRKSFSDDEEYEEFREFKFQAWKNKIVIFVTTALIPEKPKNILKIKDGH</sequence>
<feature type="compositionally biased region" description="Acidic residues" evidence="1">
    <location>
        <begin position="13"/>
        <end position="48"/>
    </location>
</feature>
<evidence type="ECO:0000256" key="1">
    <source>
        <dbReference type="SAM" id="MobiDB-lite"/>
    </source>
</evidence>
<dbReference type="PANTHER" id="PTHR31228">
    <property type="entry name" value="CYSTATIN/MONELLIN SUPERFAMILY PROTEIN"/>
    <property type="match status" value="1"/>
</dbReference>
<dbReference type="Proteomes" id="UP000264353">
    <property type="component" value="Chromosome A3"/>
</dbReference>
<organism evidence="2 3">
    <name type="scientific">Brassica campestris</name>
    <name type="common">Field mustard</name>
    <dbReference type="NCBI Taxonomy" id="3711"/>
    <lineage>
        <taxon>Eukaryota</taxon>
        <taxon>Viridiplantae</taxon>
        <taxon>Streptophyta</taxon>
        <taxon>Embryophyta</taxon>
        <taxon>Tracheophyta</taxon>
        <taxon>Spermatophyta</taxon>
        <taxon>Magnoliopsida</taxon>
        <taxon>eudicotyledons</taxon>
        <taxon>Gunneridae</taxon>
        <taxon>Pentapetalae</taxon>
        <taxon>rosids</taxon>
        <taxon>malvids</taxon>
        <taxon>Brassicales</taxon>
        <taxon>Brassicaceae</taxon>
        <taxon>Brassiceae</taxon>
        <taxon>Brassica</taxon>
    </lineage>
</organism>